<organism evidence="2 3">
    <name type="scientific">Ditylenchus dipsaci</name>
    <dbReference type="NCBI Taxonomy" id="166011"/>
    <lineage>
        <taxon>Eukaryota</taxon>
        <taxon>Metazoa</taxon>
        <taxon>Ecdysozoa</taxon>
        <taxon>Nematoda</taxon>
        <taxon>Chromadorea</taxon>
        <taxon>Rhabditida</taxon>
        <taxon>Tylenchina</taxon>
        <taxon>Tylenchomorpha</taxon>
        <taxon>Sphaerularioidea</taxon>
        <taxon>Anguinidae</taxon>
        <taxon>Anguininae</taxon>
        <taxon>Ditylenchus</taxon>
    </lineage>
</organism>
<keyword evidence="2" id="KW-1185">Reference proteome</keyword>
<evidence type="ECO:0000313" key="2">
    <source>
        <dbReference type="Proteomes" id="UP000887574"/>
    </source>
</evidence>
<sequence>MKASYAVKEKEFCWSKFQFFRHRRSEGLNSAESHTKPEFESIHYQAQPRRELEQSIEEAAKRGSALEIQLAEPI</sequence>
<reference evidence="3" key="1">
    <citation type="submission" date="2022-11" db="UniProtKB">
        <authorList>
            <consortium name="WormBaseParasite"/>
        </authorList>
    </citation>
    <scope>IDENTIFICATION</scope>
</reference>
<dbReference type="Proteomes" id="UP000887574">
    <property type="component" value="Unplaced"/>
</dbReference>
<evidence type="ECO:0000313" key="3">
    <source>
        <dbReference type="WBParaSite" id="jg7660"/>
    </source>
</evidence>
<proteinExistence type="predicted"/>
<accession>A0A915EKC9</accession>
<dbReference type="AlphaFoldDB" id="A0A915EKC9"/>
<name>A0A915EKC9_9BILA</name>
<feature type="region of interest" description="Disordered" evidence="1">
    <location>
        <begin position="30"/>
        <end position="56"/>
    </location>
</feature>
<protein>
    <submittedName>
        <fullName evidence="3">Uncharacterized protein</fullName>
    </submittedName>
</protein>
<dbReference type="WBParaSite" id="jg7660">
    <property type="protein sequence ID" value="jg7660"/>
    <property type="gene ID" value="jg7660"/>
</dbReference>
<evidence type="ECO:0000256" key="1">
    <source>
        <dbReference type="SAM" id="MobiDB-lite"/>
    </source>
</evidence>